<feature type="transmembrane region" description="Helical" evidence="6">
    <location>
        <begin position="127"/>
        <end position="152"/>
    </location>
</feature>
<feature type="transmembrane region" description="Helical" evidence="6">
    <location>
        <begin position="89"/>
        <end position="115"/>
    </location>
</feature>
<comment type="subcellular location">
    <subcellularLocation>
        <location evidence="1">Cell membrane</location>
        <topology evidence="1">Multi-pass membrane protein</topology>
    </subcellularLocation>
</comment>
<proteinExistence type="predicted"/>
<dbReference type="AlphaFoldDB" id="A0A2N9YAA7"/>
<dbReference type="RefSeq" id="WP_101539089.1">
    <property type="nucleotide sequence ID" value="NZ_CP018889.2"/>
</dbReference>
<evidence type="ECO:0000256" key="4">
    <source>
        <dbReference type="ARBA" id="ARBA00022989"/>
    </source>
</evidence>
<evidence type="ECO:0000256" key="6">
    <source>
        <dbReference type="SAM" id="Phobius"/>
    </source>
</evidence>
<dbReference type="GO" id="GO:0005886">
    <property type="term" value="C:plasma membrane"/>
    <property type="evidence" value="ECO:0007669"/>
    <property type="project" value="UniProtKB-SubCell"/>
</dbReference>
<name>A0A2N9YAA7_9GAMM</name>
<evidence type="ECO:0000259" key="7">
    <source>
        <dbReference type="Pfam" id="PF05231"/>
    </source>
</evidence>
<evidence type="ECO:0000256" key="5">
    <source>
        <dbReference type="ARBA" id="ARBA00023136"/>
    </source>
</evidence>
<feature type="domain" description="MASE1" evidence="7">
    <location>
        <begin position="24"/>
        <end position="157"/>
    </location>
</feature>
<dbReference type="EMBL" id="CP018889">
    <property type="protein sequence ID" value="AUI67391.1"/>
    <property type="molecule type" value="Genomic_DNA"/>
</dbReference>
<accession>A0A2N9YAA7</accession>
<protein>
    <recommendedName>
        <fullName evidence="7">MASE1 domain-containing protein</fullName>
    </recommendedName>
</protein>
<evidence type="ECO:0000256" key="1">
    <source>
        <dbReference type="ARBA" id="ARBA00004651"/>
    </source>
</evidence>
<keyword evidence="3 6" id="KW-0812">Transmembrane</keyword>
<evidence type="ECO:0000256" key="3">
    <source>
        <dbReference type="ARBA" id="ARBA00022692"/>
    </source>
</evidence>
<evidence type="ECO:0000313" key="9">
    <source>
        <dbReference type="Proteomes" id="UP000234271"/>
    </source>
</evidence>
<feature type="transmembrane region" description="Helical" evidence="6">
    <location>
        <begin position="20"/>
        <end position="43"/>
    </location>
</feature>
<feature type="transmembrane region" description="Helical" evidence="6">
    <location>
        <begin position="55"/>
        <end position="77"/>
    </location>
</feature>
<gene>
    <name evidence="8" type="ORF">BLE401_00890</name>
</gene>
<keyword evidence="2" id="KW-1003">Cell membrane</keyword>
<sequence length="182" mass="20548">MHKYSSTALHEKWNSGLAYLFQIILLAAVYFAAAHVGFFLGILKGVMPVFLPAGIALAALWLFGIRLWPGIILGLFLTKFDGLRAYELSIFSILFFQAIGATIQAVLSVWLLKYFDFHDKFNRVRDVFSFGTVTFFIAPLIGSAIYAIAFYIQEFPFIGGLFQNPSQFLSYRDQIVIEPVIK</sequence>
<reference evidence="9" key="1">
    <citation type="submission" date="2016-12" db="EMBL/GenBank/DDBJ databases">
        <title>Complete Genome Sequence of Beggiatoa leptomitiformis D-401.</title>
        <authorList>
            <person name="Fomenkov A."/>
            <person name="Vincze T."/>
            <person name="Grabovich M."/>
            <person name="Anton B.P."/>
            <person name="Dubinina G."/>
            <person name="Orlova M."/>
            <person name="Belousova E."/>
            <person name="Roberts R.J."/>
        </authorList>
    </citation>
    <scope>NUCLEOTIDE SEQUENCE [LARGE SCALE GENOMIC DNA]</scope>
    <source>
        <strain evidence="9">D-401</strain>
    </source>
</reference>
<dbReference type="Pfam" id="PF05231">
    <property type="entry name" value="MASE1"/>
    <property type="match status" value="1"/>
</dbReference>
<keyword evidence="4 6" id="KW-1133">Transmembrane helix</keyword>
<dbReference type="InterPro" id="IPR007895">
    <property type="entry name" value="MASE1"/>
</dbReference>
<keyword evidence="5 6" id="KW-0472">Membrane</keyword>
<organism evidence="8 9">
    <name type="scientific">Beggiatoa leptomitoformis</name>
    <dbReference type="NCBI Taxonomy" id="288004"/>
    <lineage>
        <taxon>Bacteria</taxon>
        <taxon>Pseudomonadati</taxon>
        <taxon>Pseudomonadota</taxon>
        <taxon>Gammaproteobacteria</taxon>
        <taxon>Thiotrichales</taxon>
        <taxon>Thiotrichaceae</taxon>
        <taxon>Beggiatoa</taxon>
    </lineage>
</organism>
<dbReference type="Proteomes" id="UP000234271">
    <property type="component" value="Chromosome"/>
</dbReference>
<evidence type="ECO:0000256" key="2">
    <source>
        <dbReference type="ARBA" id="ARBA00022475"/>
    </source>
</evidence>
<keyword evidence="9" id="KW-1185">Reference proteome</keyword>
<evidence type="ECO:0000313" key="8">
    <source>
        <dbReference type="EMBL" id="AUI67391.1"/>
    </source>
</evidence>